<dbReference type="Proteomes" id="UP001163046">
    <property type="component" value="Unassembled WGS sequence"/>
</dbReference>
<gene>
    <name evidence="1" type="ORF">OS493_009901</name>
</gene>
<organism evidence="1 2">
    <name type="scientific">Desmophyllum pertusum</name>
    <dbReference type="NCBI Taxonomy" id="174260"/>
    <lineage>
        <taxon>Eukaryota</taxon>
        <taxon>Metazoa</taxon>
        <taxon>Cnidaria</taxon>
        <taxon>Anthozoa</taxon>
        <taxon>Hexacorallia</taxon>
        <taxon>Scleractinia</taxon>
        <taxon>Caryophylliina</taxon>
        <taxon>Caryophylliidae</taxon>
        <taxon>Desmophyllum</taxon>
    </lineage>
</organism>
<evidence type="ECO:0000313" key="2">
    <source>
        <dbReference type="Proteomes" id="UP001163046"/>
    </source>
</evidence>
<dbReference type="AlphaFoldDB" id="A0A9W9YHC5"/>
<keyword evidence="2" id="KW-1185">Reference proteome</keyword>
<accession>A0A9W9YHC5</accession>
<reference evidence="1" key="1">
    <citation type="submission" date="2023-01" db="EMBL/GenBank/DDBJ databases">
        <title>Genome assembly of the deep-sea coral Lophelia pertusa.</title>
        <authorList>
            <person name="Herrera S."/>
            <person name="Cordes E."/>
        </authorList>
    </citation>
    <scope>NUCLEOTIDE SEQUENCE</scope>
    <source>
        <strain evidence="1">USNM1676648</strain>
        <tissue evidence="1">Polyp</tissue>
    </source>
</reference>
<dbReference type="EMBL" id="MU827781">
    <property type="protein sequence ID" value="KAJ7337051.1"/>
    <property type="molecule type" value="Genomic_DNA"/>
</dbReference>
<protein>
    <submittedName>
        <fullName evidence="1">Uncharacterized protein</fullName>
    </submittedName>
</protein>
<proteinExistence type="predicted"/>
<name>A0A9W9YHC5_9CNID</name>
<sequence>MALVQQKVEKVQNPDGLICKRSTLACVEDATTSSVESFPKKSGAKKSSQGWGLQGELNVDAFPL</sequence>
<comment type="caution">
    <text evidence="1">The sequence shown here is derived from an EMBL/GenBank/DDBJ whole genome shotgun (WGS) entry which is preliminary data.</text>
</comment>
<evidence type="ECO:0000313" key="1">
    <source>
        <dbReference type="EMBL" id="KAJ7337051.1"/>
    </source>
</evidence>